<keyword evidence="6" id="KW-0472">Membrane</keyword>
<dbReference type="GO" id="GO:0016763">
    <property type="term" value="F:pentosyltransferase activity"/>
    <property type="evidence" value="ECO:0007669"/>
    <property type="project" value="UniProtKB-ARBA"/>
</dbReference>
<evidence type="ECO:0000259" key="7">
    <source>
        <dbReference type="Pfam" id="PF04577"/>
    </source>
</evidence>
<accession>A0AAQ3Q2D1</accession>
<evidence type="ECO:0000313" key="8">
    <source>
        <dbReference type="EMBL" id="WOK93367.1"/>
    </source>
</evidence>
<evidence type="ECO:0000256" key="3">
    <source>
        <dbReference type="ARBA" id="ARBA00022676"/>
    </source>
</evidence>
<name>A0AAQ3Q2D1_9LILI</name>
<evidence type="ECO:0000256" key="5">
    <source>
        <dbReference type="ARBA" id="ARBA00023180"/>
    </source>
</evidence>
<keyword evidence="3" id="KW-0328">Glycosyltransferase</keyword>
<dbReference type="PANTHER" id="PTHR20961:SF144">
    <property type="entry name" value="OS01G0119100 PROTEIN"/>
    <property type="match status" value="1"/>
</dbReference>
<keyword evidence="4" id="KW-0808">Transferase</keyword>
<keyword evidence="9" id="KW-1185">Reference proteome</keyword>
<evidence type="ECO:0000256" key="6">
    <source>
        <dbReference type="SAM" id="Phobius"/>
    </source>
</evidence>
<keyword evidence="5" id="KW-0325">Glycoprotein</keyword>
<comment type="pathway">
    <text evidence="2">Glycan metabolism.</text>
</comment>
<sequence length="481" mass="55219">MYTRGFLTPNLIATDQAKMAREDTKFAKRFRRLERRTLSFGLGLIIGCLLVSMTYVVMFKADVNYFFSISNEEERVAADVDKSLNTASDVEPPRKPLCDLSYSFRTDVCDIEGDIRIHGKHSSTVMLLSPSGSGGETNESWQVKPQPRKWDANAMHNVRTVYVHRSRHHNAPQCTVTHTVPGVVFSDSGKTGNIFHDFADVLLPLFETTRRLNGQVQFLLANNRTWWVYKYRHIIQKLSSYPLIDYDHDDRVHCFNHVIVGLKSDRDLMIDASRSANGVSIMDYVEFLREAYSLPRDRPWPAGEFPGKRPRLLFIARRRTRRFVNLDKVVAVAEEVGFEVVATEPKFMRISEFASTINSCDVMVGVHGAGMTNLMFLPTNAIVIQVVPLAKMDRIAKTYGEPAGGMKLRYLQYDISEEESTLIDLYPRDHRVFRDPDSIHKEGWFNMGEVYLKQQNVKLDVKRFRPVLEKALQLLKEKKTE</sequence>
<comment type="subcellular location">
    <subcellularLocation>
        <location evidence="1">Golgi apparatus membrane</location>
        <topology evidence="1">Single-pass type II membrane protein</topology>
    </subcellularLocation>
</comment>
<dbReference type="Pfam" id="PF04577">
    <property type="entry name" value="Glyco_transf_61"/>
    <property type="match status" value="1"/>
</dbReference>
<dbReference type="GO" id="GO:0000139">
    <property type="term" value="C:Golgi membrane"/>
    <property type="evidence" value="ECO:0007669"/>
    <property type="project" value="UniProtKB-SubCell"/>
</dbReference>
<proteinExistence type="predicted"/>
<organism evidence="8 9">
    <name type="scientific">Canna indica</name>
    <name type="common">Indian-shot</name>
    <dbReference type="NCBI Taxonomy" id="4628"/>
    <lineage>
        <taxon>Eukaryota</taxon>
        <taxon>Viridiplantae</taxon>
        <taxon>Streptophyta</taxon>
        <taxon>Embryophyta</taxon>
        <taxon>Tracheophyta</taxon>
        <taxon>Spermatophyta</taxon>
        <taxon>Magnoliopsida</taxon>
        <taxon>Liliopsida</taxon>
        <taxon>Zingiberales</taxon>
        <taxon>Cannaceae</taxon>
        <taxon>Canna</taxon>
    </lineage>
</organism>
<keyword evidence="6" id="KW-0812">Transmembrane</keyword>
<dbReference type="InterPro" id="IPR007657">
    <property type="entry name" value="Glycosyltransferase_61"/>
</dbReference>
<dbReference type="Proteomes" id="UP001327560">
    <property type="component" value="Chromosome 1"/>
</dbReference>
<evidence type="ECO:0000313" key="9">
    <source>
        <dbReference type="Proteomes" id="UP001327560"/>
    </source>
</evidence>
<protein>
    <recommendedName>
        <fullName evidence="7">Glycosyltransferase 61 catalytic domain-containing protein</fullName>
    </recommendedName>
</protein>
<evidence type="ECO:0000256" key="4">
    <source>
        <dbReference type="ARBA" id="ARBA00022679"/>
    </source>
</evidence>
<evidence type="ECO:0000256" key="2">
    <source>
        <dbReference type="ARBA" id="ARBA00004881"/>
    </source>
</evidence>
<reference evidence="8 9" key="1">
    <citation type="submission" date="2023-10" db="EMBL/GenBank/DDBJ databases">
        <title>Chromosome-scale genome assembly provides insights into flower coloration mechanisms of Canna indica.</title>
        <authorList>
            <person name="Li C."/>
        </authorList>
    </citation>
    <scope>NUCLEOTIDE SEQUENCE [LARGE SCALE GENOMIC DNA]</scope>
    <source>
        <tissue evidence="8">Flower</tissue>
    </source>
</reference>
<dbReference type="EMBL" id="CP136890">
    <property type="protein sequence ID" value="WOK93367.1"/>
    <property type="molecule type" value="Genomic_DNA"/>
</dbReference>
<keyword evidence="6" id="KW-1133">Transmembrane helix</keyword>
<dbReference type="AlphaFoldDB" id="A0AAQ3Q2D1"/>
<dbReference type="InterPro" id="IPR049625">
    <property type="entry name" value="Glyco_transf_61_cat"/>
</dbReference>
<feature type="transmembrane region" description="Helical" evidence="6">
    <location>
        <begin position="38"/>
        <end position="58"/>
    </location>
</feature>
<evidence type="ECO:0000256" key="1">
    <source>
        <dbReference type="ARBA" id="ARBA00004323"/>
    </source>
</evidence>
<gene>
    <name evidence="8" type="ORF">Cni_G02064</name>
</gene>
<dbReference type="PANTHER" id="PTHR20961">
    <property type="entry name" value="GLYCOSYLTRANSFERASE"/>
    <property type="match status" value="1"/>
</dbReference>
<feature type="domain" description="Glycosyltransferase 61 catalytic" evidence="7">
    <location>
        <begin position="275"/>
        <end position="384"/>
    </location>
</feature>